<dbReference type="Proteomes" id="UP000479710">
    <property type="component" value="Unassembled WGS sequence"/>
</dbReference>
<evidence type="ECO:0000256" key="1">
    <source>
        <dbReference type="ARBA" id="ARBA00008894"/>
    </source>
</evidence>
<name>A0A6G1C989_9ORYZ</name>
<protein>
    <submittedName>
        <fullName evidence="10">Uncharacterized protein</fullName>
    </submittedName>
</protein>
<dbReference type="OrthoDB" id="672526at2759"/>
<evidence type="ECO:0000256" key="2">
    <source>
        <dbReference type="ARBA" id="ARBA00022614"/>
    </source>
</evidence>
<dbReference type="EMBL" id="SPHZ02000010">
    <property type="protein sequence ID" value="KAF0896163.1"/>
    <property type="molecule type" value="Genomic_DNA"/>
</dbReference>
<accession>A0A6G1C989</accession>
<evidence type="ECO:0000259" key="7">
    <source>
        <dbReference type="Pfam" id="PF18052"/>
    </source>
</evidence>
<keyword evidence="2" id="KW-0433">Leucine-rich repeat</keyword>
<comment type="similarity">
    <text evidence="1">Belongs to the disease resistance NB-LRR family.</text>
</comment>
<dbReference type="Pfam" id="PF23559">
    <property type="entry name" value="WHD_DRP"/>
    <property type="match status" value="1"/>
</dbReference>
<dbReference type="InterPro" id="IPR038005">
    <property type="entry name" value="RX-like_CC"/>
</dbReference>
<dbReference type="InterPro" id="IPR044974">
    <property type="entry name" value="Disease_R_plants"/>
</dbReference>
<proteinExistence type="inferred from homology"/>
<evidence type="ECO:0000256" key="5">
    <source>
        <dbReference type="ARBA" id="ARBA00022821"/>
    </source>
</evidence>
<dbReference type="PANTHER" id="PTHR23155:SF1091">
    <property type="entry name" value="EXPRESSED PROTEIN"/>
    <property type="match status" value="1"/>
</dbReference>
<dbReference type="AlphaFoldDB" id="A0A6G1C989"/>
<dbReference type="InterPro" id="IPR032675">
    <property type="entry name" value="LRR_dom_sf"/>
</dbReference>
<dbReference type="Pfam" id="PF18052">
    <property type="entry name" value="Rx_N"/>
    <property type="match status" value="1"/>
</dbReference>
<evidence type="ECO:0000259" key="9">
    <source>
        <dbReference type="Pfam" id="PF23598"/>
    </source>
</evidence>
<dbReference type="InterPro" id="IPR055414">
    <property type="entry name" value="LRR_R13L4/SHOC2-like"/>
</dbReference>
<feature type="domain" description="Disease resistance N-terminal" evidence="7">
    <location>
        <begin position="8"/>
        <end position="90"/>
    </location>
</feature>
<feature type="domain" description="Disease resistance protein winged helix" evidence="8">
    <location>
        <begin position="207"/>
        <end position="260"/>
    </location>
</feature>
<dbReference type="GO" id="GO:0000166">
    <property type="term" value="F:nucleotide binding"/>
    <property type="evidence" value="ECO:0007669"/>
    <property type="project" value="UniProtKB-KW"/>
</dbReference>
<sequence length="771" mass="87002">MADQTLGAVGSLLGVLGNVIKDEASLLSGVEGDIQFIKDEMDSMNGFLMHVTKKTPHDDQLRAWMKQVRDITYVADDCIKLYMRYLTPSEGRIHELKDRVREVGERRHRYDVKLPDGEVVESPPVSQDSKAKEKRDEFLAALEDGQPPFHDAMLLRSLYAHRYGTKELASLSKKIEEGEDVPKEVMLFCYSKLSVHYKSCLQYLTAFEKEESISRTCLVRRWLAEGLVAGDERQVLEDGHSMEEAGERCFDELVFRGFLSPAPGHHFPRTGGLKLKCCVLDDSVKKFINEMSKRENFVDELPTHLRHQITFRKMARRQPPPEQRKPWWPSSSSVCGILILMKKKAPTASDAGGNNDQLLLQLRHPMDEIVTLLKSLPPEYRLNVLDLGGCLGLTTGHLKSICKRVAWLKYLSVRKTNVSRLPKEMNKLLNLETLDIRQTKVQGDAMRFIFLNELKHLLAGNIITDAAADNEAAAYRLSTVLMPPKIGKKTEILRHVEIKDGRARAAHDQLLNVASLERLRKLGVVVDGRQENIELLLTTIARRCDSLRSLSVWITAPPPEHSGSVFVTLDTKGNTGDGAPPPLFSLPSELESLNLKCFKGRNNNTGYIPPWIIKRLNKLSKITLHHSLLNEEGLRELGKKASLRCLKLRRESYIKPELTLTEEDFKDLRVLVLDQVSAMMTKLVFKEGATPKLEKIVWNFDTATTPMGITVNNIHGIKNLKNLKELVINGVNISIPSPSSRSREWKDITTVTRKLMGHIFGQIVEGLASQG</sequence>
<keyword evidence="4" id="KW-0547">Nucleotide-binding</keyword>
<feature type="domain" description="Disease resistance R13L4/SHOC-2-like LRR" evidence="9">
    <location>
        <begin position="382"/>
        <end position="728"/>
    </location>
</feature>
<dbReference type="PANTHER" id="PTHR23155">
    <property type="entry name" value="DISEASE RESISTANCE PROTEIN RP"/>
    <property type="match status" value="1"/>
</dbReference>
<dbReference type="CDD" id="cd14798">
    <property type="entry name" value="RX-CC_like"/>
    <property type="match status" value="1"/>
</dbReference>
<dbReference type="Pfam" id="PF23598">
    <property type="entry name" value="LRR_14"/>
    <property type="match status" value="1"/>
</dbReference>
<keyword evidence="3" id="KW-0677">Repeat</keyword>
<keyword evidence="11" id="KW-1185">Reference proteome</keyword>
<dbReference type="Gene3D" id="1.20.5.4130">
    <property type="match status" value="1"/>
</dbReference>
<dbReference type="InterPro" id="IPR041118">
    <property type="entry name" value="Rx_N"/>
</dbReference>
<organism evidence="10 11">
    <name type="scientific">Oryza meyeriana var. granulata</name>
    <dbReference type="NCBI Taxonomy" id="110450"/>
    <lineage>
        <taxon>Eukaryota</taxon>
        <taxon>Viridiplantae</taxon>
        <taxon>Streptophyta</taxon>
        <taxon>Embryophyta</taxon>
        <taxon>Tracheophyta</taxon>
        <taxon>Spermatophyta</taxon>
        <taxon>Magnoliopsida</taxon>
        <taxon>Liliopsida</taxon>
        <taxon>Poales</taxon>
        <taxon>Poaceae</taxon>
        <taxon>BOP clade</taxon>
        <taxon>Oryzoideae</taxon>
        <taxon>Oryzeae</taxon>
        <taxon>Oryzinae</taxon>
        <taxon>Oryza</taxon>
        <taxon>Oryza meyeriana</taxon>
    </lineage>
</organism>
<comment type="caution">
    <text evidence="10">The sequence shown here is derived from an EMBL/GenBank/DDBJ whole genome shotgun (WGS) entry which is preliminary data.</text>
</comment>
<dbReference type="SUPFAM" id="SSF52047">
    <property type="entry name" value="RNI-like"/>
    <property type="match status" value="1"/>
</dbReference>
<keyword evidence="6" id="KW-0175">Coiled coil</keyword>
<evidence type="ECO:0000256" key="4">
    <source>
        <dbReference type="ARBA" id="ARBA00022741"/>
    </source>
</evidence>
<evidence type="ECO:0000259" key="8">
    <source>
        <dbReference type="Pfam" id="PF23559"/>
    </source>
</evidence>
<evidence type="ECO:0000256" key="6">
    <source>
        <dbReference type="ARBA" id="ARBA00023054"/>
    </source>
</evidence>
<dbReference type="Gene3D" id="3.80.10.10">
    <property type="entry name" value="Ribonuclease Inhibitor"/>
    <property type="match status" value="1"/>
</dbReference>
<dbReference type="InterPro" id="IPR058922">
    <property type="entry name" value="WHD_DRP"/>
</dbReference>
<reference evidence="10 11" key="1">
    <citation type="submission" date="2019-11" db="EMBL/GenBank/DDBJ databases">
        <title>Whole genome sequence of Oryza granulata.</title>
        <authorList>
            <person name="Li W."/>
        </authorList>
    </citation>
    <scope>NUCLEOTIDE SEQUENCE [LARGE SCALE GENOMIC DNA]</scope>
    <source>
        <strain evidence="11">cv. Menghai</strain>
        <tissue evidence="10">Leaf</tissue>
    </source>
</reference>
<gene>
    <name evidence="10" type="ORF">E2562_019656</name>
</gene>
<dbReference type="GO" id="GO:0098542">
    <property type="term" value="P:defense response to other organism"/>
    <property type="evidence" value="ECO:0007669"/>
    <property type="project" value="TreeGrafter"/>
</dbReference>
<keyword evidence="5" id="KW-0611">Plant defense</keyword>
<evidence type="ECO:0000313" key="11">
    <source>
        <dbReference type="Proteomes" id="UP000479710"/>
    </source>
</evidence>
<evidence type="ECO:0000313" key="10">
    <source>
        <dbReference type="EMBL" id="KAF0896163.1"/>
    </source>
</evidence>
<evidence type="ECO:0000256" key="3">
    <source>
        <dbReference type="ARBA" id="ARBA00022737"/>
    </source>
</evidence>